<evidence type="ECO:0000256" key="4">
    <source>
        <dbReference type="PROSITE-ProRule" id="PRU00335"/>
    </source>
</evidence>
<keyword evidence="1" id="KW-0805">Transcription regulation</keyword>
<proteinExistence type="predicted"/>
<dbReference type="PANTHER" id="PTHR30055:SF151">
    <property type="entry name" value="TRANSCRIPTIONAL REGULATORY PROTEIN"/>
    <property type="match status" value="1"/>
</dbReference>
<dbReference type="GO" id="GO:0000976">
    <property type="term" value="F:transcription cis-regulatory region binding"/>
    <property type="evidence" value="ECO:0007669"/>
    <property type="project" value="TreeGrafter"/>
</dbReference>
<dbReference type="PANTHER" id="PTHR30055">
    <property type="entry name" value="HTH-TYPE TRANSCRIPTIONAL REGULATOR RUTR"/>
    <property type="match status" value="1"/>
</dbReference>
<evidence type="ECO:0000256" key="3">
    <source>
        <dbReference type="ARBA" id="ARBA00023163"/>
    </source>
</evidence>
<dbReference type="GO" id="GO:0003700">
    <property type="term" value="F:DNA-binding transcription factor activity"/>
    <property type="evidence" value="ECO:0007669"/>
    <property type="project" value="TreeGrafter"/>
</dbReference>
<dbReference type="SUPFAM" id="SSF46689">
    <property type="entry name" value="Homeodomain-like"/>
    <property type="match status" value="1"/>
</dbReference>
<dbReference type="InterPro" id="IPR023772">
    <property type="entry name" value="DNA-bd_HTH_TetR-type_CS"/>
</dbReference>
<evidence type="ECO:0000259" key="5">
    <source>
        <dbReference type="PROSITE" id="PS50977"/>
    </source>
</evidence>
<gene>
    <name evidence="6" type="ORF">H9867_03385</name>
</gene>
<evidence type="ECO:0000313" key="6">
    <source>
        <dbReference type="EMBL" id="HIW95514.1"/>
    </source>
</evidence>
<dbReference type="Gene3D" id="1.10.10.60">
    <property type="entry name" value="Homeodomain-like"/>
    <property type="match status" value="1"/>
</dbReference>
<sequence>MQLNKSAILSAAIEILQDYGLGDLTMRRLATALSVAPGALYWHVPNKQALLGEVASHVLADIPDDLGSAARLCQHLWAAVVSVRDGAEIVVAAQAAGTVQRDVVGLLARCEGLDRPGAQVLVHYVLGAAWDLQTRQAVQRSLRVDHGGEADSEAAEAAVLAGVEAILAGLNS</sequence>
<name>A0A9D1RXG6_9CORY</name>
<feature type="DNA-binding region" description="H-T-H motif" evidence="4">
    <location>
        <begin position="25"/>
        <end position="44"/>
    </location>
</feature>
<dbReference type="Gene3D" id="1.10.357.10">
    <property type="entry name" value="Tetracycline Repressor, domain 2"/>
    <property type="match status" value="1"/>
</dbReference>
<dbReference type="EMBL" id="DXFZ01000042">
    <property type="protein sequence ID" value="HIW95514.1"/>
    <property type="molecule type" value="Genomic_DNA"/>
</dbReference>
<evidence type="ECO:0000313" key="7">
    <source>
        <dbReference type="Proteomes" id="UP000824189"/>
    </source>
</evidence>
<reference evidence="6" key="1">
    <citation type="journal article" date="2021" name="PeerJ">
        <title>Extensive microbial diversity within the chicken gut microbiome revealed by metagenomics and culture.</title>
        <authorList>
            <person name="Gilroy R."/>
            <person name="Ravi A."/>
            <person name="Getino M."/>
            <person name="Pursley I."/>
            <person name="Horton D.L."/>
            <person name="Alikhan N.F."/>
            <person name="Baker D."/>
            <person name="Gharbi K."/>
            <person name="Hall N."/>
            <person name="Watson M."/>
            <person name="Adriaenssens E.M."/>
            <person name="Foster-Nyarko E."/>
            <person name="Jarju S."/>
            <person name="Secka A."/>
            <person name="Antonio M."/>
            <person name="Oren A."/>
            <person name="Chaudhuri R.R."/>
            <person name="La Ragione R."/>
            <person name="Hildebrand F."/>
            <person name="Pallen M.J."/>
        </authorList>
    </citation>
    <scope>NUCLEOTIDE SEQUENCE</scope>
    <source>
        <strain evidence="6">4376</strain>
    </source>
</reference>
<dbReference type="AlphaFoldDB" id="A0A9D1RXG6"/>
<organism evidence="6 7">
    <name type="scientific">Candidatus Corynebacterium gallistercoris</name>
    <dbReference type="NCBI Taxonomy" id="2838530"/>
    <lineage>
        <taxon>Bacteria</taxon>
        <taxon>Bacillati</taxon>
        <taxon>Actinomycetota</taxon>
        <taxon>Actinomycetes</taxon>
        <taxon>Mycobacteriales</taxon>
        <taxon>Corynebacteriaceae</taxon>
        <taxon>Corynebacterium</taxon>
    </lineage>
</organism>
<dbReference type="Proteomes" id="UP000824189">
    <property type="component" value="Unassembled WGS sequence"/>
</dbReference>
<dbReference type="PROSITE" id="PS01081">
    <property type="entry name" value="HTH_TETR_1"/>
    <property type="match status" value="1"/>
</dbReference>
<dbReference type="InterPro" id="IPR001647">
    <property type="entry name" value="HTH_TetR"/>
</dbReference>
<dbReference type="Pfam" id="PF00440">
    <property type="entry name" value="TetR_N"/>
    <property type="match status" value="1"/>
</dbReference>
<evidence type="ECO:0000256" key="1">
    <source>
        <dbReference type="ARBA" id="ARBA00023015"/>
    </source>
</evidence>
<comment type="caution">
    <text evidence="6">The sequence shown here is derived from an EMBL/GenBank/DDBJ whole genome shotgun (WGS) entry which is preliminary data.</text>
</comment>
<dbReference type="PRINTS" id="PR00455">
    <property type="entry name" value="HTHTETR"/>
</dbReference>
<evidence type="ECO:0000256" key="2">
    <source>
        <dbReference type="ARBA" id="ARBA00023125"/>
    </source>
</evidence>
<keyword evidence="2 4" id="KW-0238">DNA-binding</keyword>
<keyword evidence="3" id="KW-0804">Transcription</keyword>
<dbReference type="InterPro" id="IPR009057">
    <property type="entry name" value="Homeodomain-like_sf"/>
</dbReference>
<feature type="domain" description="HTH tetR-type" evidence="5">
    <location>
        <begin position="2"/>
        <end position="62"/>
    </location>
</feature>
<accession>A0A9D1RXG6</accession>
<dbReference type="InterPro" id="IPR050109">
    <property type="entry name" value="HTH-type_TetR-like_transc_reg"/>
</dbReference>
<reference evidence="6" key="2">
    <citation type="submission" date="2021-04" db="EMBL/GenBank/DDBJ databases">
        <authorList>
            <person name="Gilroy R."/>
        </authorList>
    </citation>
    <scope>NUCLEOTIDE SEQUENCE</scope>
    <source>
        <strain evidence="6">4376</strain>
    </source>
</reference>
<dbReference type="PROSITE" id="PS50977">
    <property type="entry name" value="HTH_TETR_2"/>
    <property type="match status" value="1"/>
</dbReference>
<protein>
    <submittedName>
        <fullName evidence="6">TetR family transcriptional regulator</fullName>
    </submittedName>
</protein>